<feature type="compositionally biased region" description="Basic and acidic residues" evidence="1">
    <location>
        <begin position="1"/>
        <end position="10"/>
    </location>
</feature>
<evidence type="ECO:0000313" key="2">
    <source>
        <dbReference type="EMBL" id="MPC51209.1"/>
    </source>
</evidence>
<dbReference type="Proteomes" id="UP000324222">
    <property type="component" value="Unassembled WGS sequence"/>
</dbReference>
<dbReference type="AlphaFoldDB" id="A0A5B7G117"/>
<name>A0A5B7G117_PORTR</name>
<feature type="region of interest" description="Disordered" evidence="1">
    <location>
        <begin position="1"/>
        <end position="38"/>
    </location>
</feature>
<organism evidence="2 3">
    <name type="scientific">Portunus trituberculatus</name>
    <name type="common">Swimming crab</name>
    <name type="synonym">Neptunus trituberculatus</name>
    <dbReference type="NCBI Taxonomy" id="210409"/>
    <lineage>
        <taxon>Eukaryota</taxon>
        <taxon>Metazoa</taxon>
        <taxon>Ecdysozoa</taxon>
        <taxon>Arthropoda</taxon>
        <taxon>Crustacea</taxon>
        <taxon>Multicrustacea</taxon>
        <taxon>Malacostraca</taxon>
        <taxon>Eumalacostraca</taxon>
        <taxon>Eucarida</taxon>
        <taxon>Decapoda</taxon>
        <taxon>Pleocyemata</taxon>
        <taxon>Brachyura</taxon>
        <taxon>Eubrachyura</taxon>
        <taxon>Portunoidea</taxon>
        <taxon>Portunidae</taxon>
        <taxon>Portuninae</taxon>
        <taxon>Portunus</taxon>
    </lineage>
</organism>
<dbReference type="EMBL" id="VSRR010010029">
    <property type="protein sequence ID" value="MPC51209.1"/>
    <property type="molecule type" value="Genomic_DNA"/>
</dbReference>
<proteinExistence type="predicted"/>
<feature type="compositionally biased region" description="Polar residues" evidence="1">
    <location>
        <begin position="22"/>
        <end position="38"/>
    </location>
</feature>
<evidence type="ECO:0000313" key="3">
    <source>
        <dbReference type="Proteomes" id="UP000324222"/>
    </source>
</evidence>
<reference evidence="2 3" key="1">
    <citation type="submission" date="2019-05" db="EMBL/GenBank/DDBJ databases">
        <title>Another draft genome of Portunus trituberculatus and its Hox gene families provides insights of decapod evolution.</title>
        <authorList>
            <person name="Jeong J.-H."/>
            <person name="Song I."/>
            <person name="Kim S."/>
            <person name="Choi T."/>
            <person name="Kim D."/>
            <person name="Ryu S."/>
            <person name="Kim W."/>
        </authorList>
    </citation>
    <scope>NUCLEOTIDE SEQUENCE [LARGE SCALE GENOMIC DNA]</scope>
    <source>
        <tissue evidence="2">Muscle</tissue>
    </source>
</reference>
<sequence length="97" mass="10768">MKTETHHGTEYVENTQHRQNRSRSTGKPSEIDQNNAVTPSRLSFYNTLDGGSREVVCLSPDKHDSKSSLRPKFNIVILACRGHMDTVTLPLGDAVTS</sequence>
<accession>A0A5B7G117</accession>
<gene>
    <name evidence="2" type="ORF">E2C01_045051</name>
</gene>
<comment type="caution">
    <text evidence="2">The sequence shown here is derived from an EMBL/GenBank/DDBJ whole genome shotgun (WGS) entry which is preliminary data.</text>
</comment>
<evidence type="ECO:0000256" key="1">
    <source>
        <dbReference type="SAM" id="MobiDB-lite"/>
    </source>
</evidence>
<keyword evidence="3" id="KW-1185">Reference proteome</keyword>
<protein>
    <submittedName>
        <fullName evidence="2">Uncharacterized protein</fullName>
    </submittedName>
</protein>